<evidence type="ECO:0000259" key="3">
    <source>
        <dbReference type="PROSITE" id="PS51755"/>
    </source>
</evidence>
<dbReference type="EMBL" id="CP071839">
    <property type="protein sequence ID" value="QTD99333.1"/>
    <property type="molecule type" value="Genomic_DNA"/>
</dbReference>
<reference evidence="4 6" key="1">
    <citation type="submission" date="2021-03" db="EMBL/GenBank/DDBJ databases">
        <title>Complete genome sequence of Streptomyces cyanogenus S136, producer of anticancer angucycline landomycin A.</title>
        <authorList>
            <person name="Hrab P."/>
            <person name="Ruckert C."/>
            <person name="Busche T."/>
            <person name="Ostash I."/>
            <person name="Kalinowski J."/>
            <person name="Fedorenko V."/>
            <person name="Yushchuk O."/>
            <person name="Ostash B."/>
        </authorList>
    </citation>
    <scope>NUCLEOTIDE SEQUENCE [LARGE SCALE GENOMIC DNA]</scope>
    <source>
        <strain evidence="4 6">S136</strain>
    </source>
</reference>
<dbReference type="PROSITE" id="PS51755">
    <property type="entry name" value="OMPR_PHOB"/>
    <property type="match status" value="1"/>
</dbReference>
<sequence length="39" mass="4341">MGEGSVDVHVERLRAEIEPDPGAPRYLVTVRGLGYKFEP</sequence>
<dbReference type="EMBL" id="CP071839">
    <property type="protein sequence ID" value="QTD99332.1"/>
    <property type="molecule type" value="Genomic_DNA"/>
</dbReference>
<protein>
    <submittedName>
        <fullName evidence="4">Sensory transduction protein regX3</fullName>
    </submittedName>
</protein>
<dbReference type="Pfam" id="PF00486">
    <property type="entry name" value="Trans_reg_C"/>
    <property type="match status" value="1"/>
</dbReference>
<name>A0ABX7TRI3_STRCY</name>
<dbReference type="InterPro" id="IPR016032">
    <property type="entry name" value="Sig_transdc_resp-reg_C-effctor"/>
</dbReference>
<feature type="domain" description="OmpR/PhoB-type" evidence="3">
    <location>
        <begin position="1"/>
        <end position="39"/>
    </location>
</feature>
<accession>A0ABX7TRI3</accession>
<dbReference type="SUPFAM" id="SSF46894">
    <property type="entry name" value="C-terminal effector domain of the bipartite response regulators"/>
    <property type="match status" value="1"/>
</dbReference>
<dbReference type="Proteomes" id="UP000663908">
    <property type="component" value="Chromosome"/>
</dbReference>
<dbReference type="InterPro" id="IPR036388">
    <property type="entry name" value="WH-like_DNA-bd_sf"/>
</dbReference>
<organism evidence="4 6">
    <name type="scientific">Streptomyces cyanogenus</name>
    <dbReference type="NCBI Taxonomy" id="80860"/>
    <lineage>
        <taxon>Bacteria</taxon>
        <taxon>Bacillati</taxon>
        <taxon>Actinomycetota</taxon>
        <taxon>Actinomycetes</taxon>
        <taxon>Kitasatosporales</taxon>
        <taxon>Streptomycetaceae</taxon>
        <taxon>Streptomyces</taxon>
    </lineage>
</organism>
<evidence type="ECO:0000313" key="4">
    <source>
        <dbReference type="EMBL" id="QTD99332.1"/>
    </source>
</evidence>
<evidence type="ECO:0000256" key="2">
    <source>
        <dbReference type="PROSITE-ProRule" id="PRU01091"/>
    </source>
</evidence>
<proteinExistence type="predicted"/>
<dbReference type="InterPro" id="IPR001867">
    <property type="entry name" value="OmpR/PhoB-type_DNA-bd"/>
</dbReference>
<dbReference type="Gene3D" id="1.10.10.10">
    <property type="entry name" value="Winged helix-like DNA-binding domain superfamily/Winged helix DNA-binding domain"/>
    <property type="match status" value="1"/>
</dbReference>
<evidence type="ECO:0000256" key="1">
    <source>
        <dbReference type="ARBA" id="ARBA00023125"/>
    </source>
</evidence>
<keyword evidence="6" id="KW-1185">Reference proteome</keyword>
<evidence type="ECO:0000313" key="5">
    <source>
        <dbReference type="EMBL" id="QTD99333.1"/>
    </source>
</evidence>
<gene>
    <name evidence="4" type="primary">regX4_1</name>
    <name evidence="5" type="synonym">regX4_2</name>
    <name evidence="4" type="ORF">S1361_18420</name>
    <name evidence="5" type="ORF">S1361_18425</name>
</gene>
<feature type="DNA-binding region" description="OmpR/PhoB-type" evidence="2">
    <location>
        <begin position="1"/>
        <end position="39"/>
    </location>
</feature>
<evidence type="ECO:0000313" key="6">
    <source>
        <dbReference type="Proteomes" id="UP000663908"/>
    </source>
</evidence>
<keyword evidence="1 2" id="KW-0238">DNA-binding</keyword>